<dbReference type="Pfam" id="PF16036">
    <property type="entry name" value="Chalcone_3"/>
    <property type="match status" value="1"/>
</dbReference>
<keyword evidence="1" id="KW-0732">Signal</keyword>
<dbReference type="InterPro" id="IPR016087">
    <property type="entry name" value="Chalcone_isomerase"/>
</dbReference>
<dbReference type="InterPro" id="IPR036298">
    <property type="entry name" value="Chalcone_isomerase_sf"/>
</dbReference>
<dbReference type="EMBL" id="JH594606">
    <property type="protein sequence ID" value="EHQ03970.1"/>
    <property type="molecule type" value="Genomic_DNA"/>
</dbReference>
<dbReference type="eggNOG" id="COG0810">
    <property type="taxonomic scope" value="Bacteria"/>
</dbReference>
<dbReference type="AlphaFoldDB" id="H2BVL4"/>
<sequence length="186" mass="20324">MKKILFVLFAVVTITSSFAQTKAAGVTIPNNVSFEGEKLVLNGVGVREKFWMDMYAGALYLGSKSSDAKSIVNANDPMSLKLHMVSSLITSEKMIDAVNEGFENATNGKTSGISSEIAKFKAFFSDEINKEDVFDIVYIPSKGVLVYKNGKEKGSIKGMEFKKALFGIWLSDKPADKKLKQGMLGK</sequence>
<organism evidence="3 4">
    <name type="scientific">Gillisia limnaea (strain DSM 15749 / LMG 21470 / R-8282)</name>
    <dbReference type="NCBI Taxonomy" id="865937"/>
    <lineage>
        <taxon>Bacteria</taxon>
        <taxon>Pseudomonadati</taxon>
        <taxon>Bacteroidota</taxon>
        <taxon>Flavobacteriia</taxon>
        <taxon>Flavobacteriales</taxon>
        <taxon>Flavobacteriaceae</taxon>
        <taxon>Gillisia</taxon>
    </lineage>
</organism>
<protein>
    <recommendedName>
        <fullName evidence="2">Chalcone isomerase domain-containing protein</fullName>
    </recommendedName>
</protein>
<name>H2BVL4_GILLR</name>
<gene>
    <name evidence="3" type="ORF">Gilli_3369</name>
</gene>
<dbReference type="OrthoDB" id="270742at2"/>
<proteinExistence type="predicted"/>
<dbReference type="Gene3D" id="3.50.70.10">
    <property type="match status" value="1"/>
</dbReference>
<evidence type="ECO:0000313" key="3">
    <source>
        <dbReference type="EMBL" id="EHQ03970.1"/>
    </source>
</evidence>
<feature type="domain" description="Chalcone isomerase" evidence="2">
    <location>
        <begin position="21"/>
        <end position="185"/>
    </location>
</feature>
<evidence type="ECO:0000259" key="2">
    <source>
        <dbReference type="Pfam" id="PF16036"/>
    </source>
</evidence>
<dbReference type="Proteomes" id="UP000003844">
    <property type="component" value="Unassembled WGS sequence"/>
</dbReference>
<dbReference type="GO" id="GO:0016872">
    <property type="term" value="F:intramolecular lyase activity"/>
    <property type="evidence" value="ECO:0007669"/>
    <property type="project" value="InterPro"/>
</dbReference>
<evidence type="ECO:0000256" key="1">
    <source>
        <dbReference type="SAM" id="SignalP"/>
    </source>
</evidence>
<reference evidence="4" key="1">
    <citation type="journal article" date="2012" name="Stand. Genomic Sci.">
        <title>Genome sequence of the Antarctic rhodopsins-containing flavobacterium Gillisia limnaea type strain (R-8282(T)).</title>
        <authorList>
            <person name="Riedel T."/>
            <person name="Held B."/>
            <person name="Nolan M."/>
            <person name="Lucas S."/>
            <person name="Lapidus A."/>
            <person name="Tice H."/>
            <person name="Del Rio T.G."/>
            <person name="Cheng J.F."/>
            <person name="Han C."/>
            <person name="Tapia R."/>
            <person name="Goodwin L.A."/>
            <person name="Pitluck S."/>
            <person name="Liolios K."/>
            <person name="Mavromatis K."/>
            <person name="Pagani I."/>
            <person name="Ivanova N."/>
            <person name="Mikhailova N."/>
            <person name="Pati A."/>
            <person name="Chen A."/>
            <person name="Palaniappan K."/>
            <person name="Land M."/>
            <person name="Rohde M."/>
            <person name="Tindall B.J."/>
            <person name="Detter J.C."/>
            <person name="Goker M."/>
            <person name="Bristow J."/>
            <person name="Eisen J.A."/>
            <person name="Markowitz V."/>
            <person name="Hugenholtz P."/>
            <person name="Kyrpides N.C."/>
            <person name="Klenk H.P."/>
            <person name="Woyke T."/>
        </authorList>
    </citation>
    <scope>NUCLEOTIDE SEQUENCE [LARGE SCALE GENOMIC DNA]</scope>
    <source>
        <strain evidence="4">DSM 15749 / LMG 21470 / R-8282</strain>
    </source>
</reference>
<dbReference type="RefSeq" id="WP_006990275.1">
    <property type="nucleotide sequence ID" value="NZ_JH594606.1"/>
</dbReference>
<feature type="signal peptide" evidence="1">
    <location>
        <begin position="1"/>
        <end position="19"/>
    </location>
</feature>
<dbReference type="SUPFAM" id="SSF54626">
    <property type="entry name" value="Chalcone isomerase"/>
    <property type="match status" value="1"/>
</dbReference>
<dbReference type="HOGENOM" id="CLU_102167_0_0_10"/>
<dbReference type="InterPro" id="IPR016088">
    <property type="entry name" value="Chalcone_isomerase_3-sand"/>
</dbReference>
<accession>H2BVL4</accession>
<evidence type="ECO:0000313" key="4">
    <source>
        <dbReference type="Proteomes" id="UP000003844"/>
    </source>
</evidence>
<keyword evidence="4" id="KW-1185">Reference proteome</keyword>
<dbReference type="STRING" id="865937.Gilli_3369"/>
<feature type="chain" id="PRO_5003560382" description="Chalcone isomerase domain-containing protein" evidence="1">
    <location>
        <begin position="20"/>
        <end position="186"/>
    </location>
</feature>